<organism evidence="1 2">
    <name type="scientific">Coemansia linderi</name>
    <dbReference type="NCBI Taxonomy" id="2663919"/>
    <lineage>
        <taxon>Eukaryota</taxon>
        <taxon>Fungi</taxon>
        <taxon>Fungi incertae sedis</taxon>
        <taxon>Zoopagomycota</taxon>
        <taxon>Kickxellomycotina</taxon>
        <taxon>Kickxellomycetes</taxon>
        <taxon>Kickxellales</taxon>
        <taxon>Kickxellaceae</taxon>
        <taxon>Coemansia</taxon>
    </lineage>
</organism>
<feature type="non-terminal residue" evidence="1">
    <location>
        <position position="1"/>
    </location>
</feature>
<dbReference type="EMBL" id="JANBUK010003896">
    <property type="protein sequence ID" value="KAJ2765720.1"/>
    <property type="molecule type" value="Genomic_DNA"/>
</dbReference>
<comment type="caution">
    <text evidence="1">The sequence shown here is derived from an EMBL/GenBank/DDBJ whole genome shotgun (WGS) entry which is preliminary data.</text>
</comment>
<keyword evidence="2" id="KW-1185">Reference proteome</keyword>
<gene>
    <name evidence="1" type="ORF">GGI18_006158</name>
</gene>
<accession>A0ACC1JRA1</accession>
<evidence type="ECO:0000313" key="2">
    <source>
        <dbReference type="Proteomes" id="UP001140066"/>
    </source>
</evidence>
<name>A0ACC1JRA1_9FUNG</name>
<protein>
    <submittedName>
        <fullName evidence="1">Uncharacterized protein</fullName>
    </submittedName>
</protein>
<sequence>QLWWVQFSAESGHRHGGAQGRRNAAGQAGVGNGECARADQQHKQTVLQNVHSQPGPVAEQLGAGQPVAVHGQVPGQLGHSIAGIRCARDAGKPL</sequence>
<proteinExistence type="predicted"/>
<evidence type="ECO:0000313" key="1">
    <source>
        <dbReference type="EMBL" id="KAJ2765720.1"/>
    </source>
</evidence>
<reference evidence="1" key="1">
    <citation type="submission" date="2022-07" db="EMBL/GenBank/DDBJ databases">
        <title>Phylogenomic reconstructions and comparative analyses of Kickxellomycotina fungi.</title>
        <authorList>
            <person name="Reynolds N.K."/>
            <person name="Stajich J.E."/>
            <person name="Barry K."/>
            <person name="Grigoriev I.V."/>
            <person name="Crous P."/>
            <person name="Smith M.E."/>
        </authorList>
    </citation>
    <scope>NUCLEOTIDE SEQUENCE</scope>
    <source>
        <strain evidence="1">BCRC 34191</strain>
    </source>
</reference>
<dbReference type="Proteomes" id="UP001140066">
    <property type="component" value="Unassembled WGS sequence"/>
</dbReference>
<feature type="non-terminal residue" evidence="1">
    <location>
        <position position="94"/>
    </location>
</feature>